<feature type="compositionally biased region" description="Basic residues" evidence="1">
    <location>
        <begin position="1042"/>
        <end position="1054"/>
    </location>
</feature>
<feature type="compositionally biased region" description="Basic residues" evidence="1">
    <location>
        <begin position="1860"/>
        <end position="1873"/>
    </location>
</feature>
<feature type="region of interest" description="Disordered" evidence="1">
    <location>
        <begin position="775"/>
        <end position="904"/>
    </location>
</feature>
<feature type="region of interest" description="Disordered" evidence="1">
    <location>
        <begin position="995"/>
        <end position="1081"/>
    </location>
</feature>
<feature type="compositionally biased region" description="Low complexity" evidence="1">
    <location>
        <begin position="1008"/>
        <end position="1039"/>
    </location>
</feature>
<feature type="compositionally biased region" description="Polar residues" evidence="1">
    <location>
        <begin position="803"/>
        <end position="814"/>
    </location>
</feature>
<proteinExistence type="predicted"/>
<dbReference type="RefSeq" id="XP_004353303.1">
    <property type="nucleotide sequence ID" value="XM_004353251.1"/>
</dbReference>
<feature type="compositionally biased region" description="Basic and acidic residues" evidence="1">
    <location>
        <begin position="832"/>
        <end position="859"/>
    </location>
</feature>
<feature type="region of interest" description="Disordered" evidence="1">
    <location>
        <begin position="1424"/>
        <end position="1454"/>
    </location>
</feature>
<reference evidence="2 3" key="1">
    <citation type="journal article" date="2013" name="Genome Biol.">
        <title>Genome of Acanthamoeba castellanii highlights extensive lateral gene transfer and early evolution of tyrosine kinase signaling.</title>
        <authorList>
            <person name="Clarke M."/>
            <person name="Lohan A.J."/>
            <person name="Liu B."/>
            <person name="Lagkouvardos I."/>
            <person name="Roy S."/>
            <person name="Zafar N."/>
            <person name="Bertelli C."/>
            <person name="Schilde C."/>
            <person name="Kianianmomeni A."/>
            <person name="Burglin T.R."/>
            <person name="Frech C."/>
            <person name="Turcotte B."/>
            <person name="Kopec K.O."/>
            <person name="Synnott J.M."/>
            <person name="Choo C."/>
            <person name="Paponov I."/>
            <person name="Finkler A."/>
            <person name="Soon Heng Tan C."/>
            <person name="Hutchins A.P."/>
            <person name="Weinmeier T."/>
            <person name="Rattei T."/>
            <person name="Chu J.S."/>
            <person name="Gimenez G."/>
            <person name="Irimia M."/>
            <person name="Rigden D.J."/>
            <person name="Fitzpatrick D.A."/>
            <person name="Lorenzo-Morales J."/>
            <person name="Bateman A."/>
            <person name="Chiu C.H."/>
            <person name="Tang P."/>
            <person name="Hegemann P."/>
            <person name="Fromm H."/>
            <person name="Raoult D."/>
            <person name="Greub G."/>
            <person name="Miranda-Saavedra D."/>
            <person name="Chen N."/>
            <person name="Nash P."/>
            <person name="Ginger M.L."/>
            <person name="Horn M."/>
            <person name="Schaap P."/>
            <person name="Caler L."/>
            <person name="Loftus B."/>
        </authorList>
    </citation>
    <scope>NUCLEOTIDE SEQUENCE [LARGE SCALE GENOMIC DNA]</scope>
    <source>
        <strain evidence="2 3">Neff</strain>
    </source>
</reference>
<feature type="compositionally biased region" description="Polar residues" evidence="1">
    <location>
        <begin position="1806"/>
        <end position="1834"/>
    </location>
</feature>
<feature type="compositionally biased region" description="Low complexity" evidence="1">
    <location>
        <begin position="1728"/>
        <end position="1741"/>
    </location>
</feature>
<feature type="region of interest" description="Disordered" evidence="1">
    <location>
        <begin position="1778"/>
        <end position="1925"/>
    </location>
</feature>
<feature type="region of interest" description="Disordered" evidence="1">
    <location>
        <begin position="1549"/>
        <end position="1573"/>
    </location>
</feature>
<dbReference type="EMBL" id="KB007853">
    <property type="protein sequence ID" value="ELR23775.1"/>
    <property type="molecule type" value="Genomic_DNA"/>
</dbReference>
<feature type="compositionally biased region" description="Basic residues" evidence="1">
    <location>
        <begin position="1782"/>
        <end position="1791"/>
    </location>
</feature>
<feature type="region of interest" description="Disordered" evidence="1">
    <location>
        <begin position="920"/>
        <end position="942"/>
    </location>
</feature>
<dbReference type="GeneID" id="14924768"/>
<feature type="region of interest" description="Disordered" evidence="1">
    <location>
        <begin position="727"/>
        <end position="753"/>
    </location>
</feature>
<name>L8HF25_ACACF</name>
<feature type="compositionally biased region" description="Basic and acidic residues" evidence="1">
    <location>
        <begin position="1891"/>
        <end position="1904"/>
    </location>
</feature>
<protein>
    <submittedName>
        <fullName evidence="2">Uncharacterized protein</fullName>
    </submittedName>
</protein>
<feature type="region of interest" description="Disordered" evidence="1">
    <location>
        <begin position="1728"/>
        <end position="1763"/>
    </location>
</feature>
<organism evidence="2 3">
    <name type="scientific">Acanthamoeba castellanii (strain ATCC 30010 / Neff)</name>
    <dbReference type="NCBI Taxonomy" id="1257118"/>
    <lineage>
        <taxon>Eukaryota</taxon>
        <taxon>Amoebozoa</taxon>
        <taxon>Discosea</taxon>
        <taxon>Longamoebia</taxon>
        <taxon>Centramoebida</taxon>
        <taxon>Acanthamoebidae</taxon>
        <taxon>Acanthamoeba</taxon>
    </lineage>
</organism>
<gene>
    <name evidence="2" type="ORF">ACA1_001250</name>
</gene>
<dbReference type="VEuPathDB" id="AmoebaDB:ACA1_001250"/>
<feature type="compositionally biased region" description="Low complexity" evidence="1">
    <location>
        <begin position="775"/>
        <end position="786"/>
    </location>
</feature>
<evidence type="ECO:0000313" key="3">
    <source>
        <dbReference type="Proteomes" id="UP000011083"/>
    </source>
</evidence>
<feature type="region of interest" description="Disordered" evidence="1">
    <location>
        <begin position="214"/>
        <end position="246"/>
    </location>
</feature>
<dbReference type="KEGG" id="acan:ACA1_001250"/>
<evidence type="ECO:0000256" key="1">
    <source>
        <dbReference type="SAM" id="MobiDB-lite"/>
    </source>
</evidence>
<feature type="compositionally biased region" description="Low complexity" evidence="1">
    <location>
        <begin position="1555"/>
        <end position="1573"/>
    </location>
</feature>
<sequence>MRPMQRKPEKLQEWKNHLRFLLWALPSAFRPETNGDTSASLQVPPLSDINQTCVDKLFRHVATAVNHSPEMSNHLIEILAAGTPLNRRCKDAPSGSRPSSYDEALYTQQGNVELLALFARYSSTEDTTSELVRLLSDTVNAWLGYHADRQIRINPAIPPSTRLAAAVIMATVVRRMGTDTDVSPRAEAVLSFLASLLFRGGGKKDVIQRIEETIEKESRDEQQERKSGSERKTSISEPFMWETSEPTTEDEIAVELEVMNDAACLLALDATEDFVDEVELFLVSFVLARKDINPRTASALVEGLVQMGRYYPSRIGSFARNALQSDVCHMVVGTKSLSSYQQRQRMQTGRSEGVMALRLAYIEAVARSINLHVFQTTATDSFENVVLLCILALLSDEEQFQRQGSLLADQIEHSETADNYLADVFPASSNFAESLVRGRAQRFSERLAKAYPTRTAVMLKQAACQCIQTTGFDRAALILECLEPWTRNYGPQLLRASDDAAREKVQEIVQVLFKLSLMLWSNGNLRSCLERLWVATVSSANASVSVPALMDYLAGRVLSALQPEREATLALGKILAKGECRAALLDSLISRLRDYTASSSSFSYLRKEEIIFYFLMDVPLVDTIASESLILNHPHFALTLQNALVIFVRSNSNVDAARLPLGKRFLLNLLFAVAKTTLPDYGTAAPADDRARVVENLPPVPSSLYSSSSIRLSSSSFYAHLGAASTSFSRSPSPSASLATSISSPSASSTNIATSPKRFSAAALMIRETGTALRSSLSEAKSAAAEAGHHRRPSKGADRDSTESTIDAATPQSSSKKKFLLNLRSLSQRSCKQKEVDKDKGKGKAKERDEAHESDEPPSPRRRGLLTSRGRSKSIKQQRSARQLELQPAPVDENPPPIRRGRSATLPDSLLVSPHITTRGESVNTRPCSARPSPTAKPRSERAVFVEAGPKKTLQARVDEINHDRKASPTMAERSISLSLSRAGRARTTLAVPLFAQGARSRSNDQCSTTSSSSPPSSPKSLASSSSSVSARLFSLTSSPSQRRRSKGKAKKLFRTANINDDFDAGGELPARSPGKDAKHHADLASVPWVSAAVRPRHYTEQQTVDAAGDTQHSPRRPTISGLSPHFRFIDEMMDELRDPAPAHSLAVSLSRVVPHLALLTPELRHDWTRLSLEWGLRAEEADIAVASLELFHLLGGAAHVSASSAPADLQRVAHALVCSLNTHALRAHQQPGDTANADLVGVDTSAKSQLLFDVLLKLLDKCPSSVALREGFAISVALMRVVGEGHPFRLHDHANHYRAGLALLTGLWNRQPMTFLHSLHEALPSLCGLWGVTRDLGLILSPPPLAKCIVFTLTGALGRHPHLLKDSLAALRLLFRVYQHQFAEAEESDRSLSVATQSVLWLDLVNIVFESFEYYSPDPVAQEANSDGLKREMSTDSDLVSSEDEEQEEDHEHHLGAICESTLEMASRSSDSGDGRRHRDVLATLLRSGGAYRIRKRARDEGLQRVKRIISESIEFYLNHMRPQQPTAHGFDAFEHIYDQFLAALPSDRHSKNSSYSSSASSSSEEDQSSQADGDVTVLNGLMQTFMQSFFATFPDHHDFAYVLELSLQFLRGAGKQPAWILDEYDLRPEELKDIGEAVVQCSLSAGSWVVGAADQLLAIALERTKPAPPPTVFDLLGSMALHKRAADSSPAMTLMGLSVEDVPALLNPNLGTTRKEKRKAVFLASSSSLSSSASPSPLAEKQASFEGGESSTPRRPRVPSLSLGLSAIARFAEEEEERKLRRLHDHHHQQQQTQKTQEEEDGDNNNSKEPIATTTATATRSGKMNKMRNLTSLRLLKRKSVRGESTASNKDNKEKEKKKEKKREKAMKRKKGEGTRSELMMPGGASPRAECDAKEAEDDRSFQRRQRGHTLPANAPRTLGTSN</sequence>
<feature type="compositionally biased region" description="Basic and acidic residues" evidence="1">
    <location>
        <begin position="214"/>
        <end position="234"/>
    </location>
</feature>
<accession>L8HF25</accession>
<dbReference type="Proteomes" id="UP000011083">
    <property type="component" value="Unassembled WGS sequence"/>
</dbReference>
<feature type="region of interest" description="Disordered" evidence="1">
    <location>
        <begin position="1100"/>
        <end position="1121"/>
    </location>
</feature>
<keyword evidence="3" id="KW-1185">Reference proteome</keyword>
<evidence type="ECO:0000313" key="2">
    <source>
        <dbReference type="EMBL" id="ELR23775.1"/>
    </source>
</evidence>
<feature type="compositionally biased region" description="Basic residues" evidence="1">
    <location>
        <begin position="860"/>
        <end position="876"/>
    </location>
</feature>